<dbReference type="EMBL" id="CACVAV010000316">
    <property type="protein sequence ID" value="CAA6820562.1"/>
    <property type="molecule type" value="Genomic_DNA"/>
</dbReference>
<accession>A0A6S6TI46</accession>
<feature type="chain" id="PRO_5027947924" evidence="1">
    <location>
        <begin position="23"/>
        <end position="337"/>
    </location>
</feature>
<sequence length="337" mass="35297">MVFKHKSWLLPLFVSTSVLFVAGCNDDDDNDSNNDLTTLFVANDLGSNLGDINRYTFDTESGPGNLQQAIKLSLAEGIAKDAGHNIYQAGVNGDGQGTVRVACSPVANQGSDYPVWRSLTTALNSPKGSAIAQRAGYIISAESGAAVNAVSLVSLSAAGNAVPVFVIPRANVGDSGAWDVSYDEDKDKLFIALTNGSVAYYADFMVRIKTGDSQPSRIFSAANALAASNMHGIVYDASTDRLIVSDVADPASADDGSIYVFDSASMLQGAVTPNRTLRGPNTHLGNPVDLQMRGNDLLVAEKANEGGRLLLYKDIASGLEGDVAPDGDFLLAAPESI</sequence>
<evidence type="ECO:0000313" key="2">
    <source>
        <dbReference type="EMBL" id="CAA6820562.1"/>
    </source>
</evidence>
<protein>
    <submittedName>
        <fullName evidence="2">Uncharacterized protein</fullName>
    </submittedName>
</protein>
<dbReference type="PROSITE" id="PS51257">
    <property type="entry name" value="PROKAR_LIPOPROTEIN"/>
    <property type="match status" value="1"/>
</dbReference>
<feature type="non-terminal residue" evidence="2">
    <location>
        <position position="337"/>
    </location>
</feature>
<proteinExistence type="predicted"/>
<reference evidence="2" key="1">
    <citation type="submission" date="2020-01" db="EMBL/GenBank/DDBJ databases">
        <authorList>
            <person name="Meier V. D."/>
            <person name="Meier V D."/>
        </authorList>
    </citation>
    <scope>NUCLEOTIDE SEQUENCE</scope>
    <source>
        <strain evidence="2">HLG_WM_MAG_08</strain>
    </source>
</reference>
<name>A0A6S6TI46_9GAMM</name>
<keyword evidence="1" id="KW-0732">Signal</keyword>
<dbReference type="AlphaFoldDB" id="A0A6S6TI46"/>
<evidence type="ECO:0000256" key="1">
    <source>
        <dbReference type="SAM" id="SignalP"/>
    </source>
</evidence>
<feature type="signal peptide" evidence="1">
    <location>
        <begin position="1"/>
        <end position="22"/>
    </location>
</feature>
<gene>
    <name evidence="2" type="ORF">HELGO_WM53614</name>
</gene>
<organism evidence="2">
    <name type="scientific">uncultured Thiotrichaceae bacterium</name>
    <dbReference type="NCBI Taxonomy" id="298394"/>
    <lineage>
        <taxon>Bacteria</taxon>
        <taxon>Pseudomonadati</taxon>
        <taxon>Pseudomonadota</taxon>
        <taxon>Gammaproteobacteria</taxon>
        <taxon>Thiotrichales</taxon>
        <taxon>Thiotrichaceae</taxon>
        <taxon>environmental samples</taxon>
    </lineage>
</organism>
<dbReference type="SUPFAM" id="SSF63829">
    <property type="entry name" value="Calcium-dependent phosphotriesterase"/>
    <property type="match status" value="1"/>
</dbReference>